<dbReference type="InterPro" id="IPR014764">
    <property type="entry name" value="DCN-prot"/>
</dbReference>
<dbReference type="InterPro" id="IPR005176">
    <property type="entry name" value="PONY_dom"/>
</dbReference>
<dbReference type="Gene3D" id="1.10.238.200">
    <property type="entry name" value="Cullin, PONY binding domain"/>
    <property type="match status" value="1"/>
</dbReference>
<organism evidence="3 4">
    <name type="scientific">Caligus rogercresseyi</name>
    <name type="common">Sea louse</name>
    <dbReference type="NCBI Taxonomy" id="217165"/>
    <lineage>
        <taxon>Eukaryota</taxon>
        <taxon>Metazoa</taxon>
        <taxon>Ecdysozoa</taxon>
        <taxon>Arthropoda</taxon>
        <taxon>Crustacea</taxon>
        <taxon>Multicrustacea</taxon>
        <taxon>Hexanauplia</taxon>
        <taxon>Copepoda</taxon>
        <taxon>Siphonostomatoida</taxon>
        <taxon>Caligidae</taxon>
        <taxon>Caligus</taxon>
    </lineage>
</organism>
<dbReference type="Pfam" id="PF03556">
    <property type="entry name" value="Cullin_binding"/>
    <property type="match status" value="1"/>
</dbReference>
<dbReference type="AlphaFoldDB" id="A0A7T8KE23"/>
<gene>
    <name evidence="3" type="ORF">FKW44_006991</name>
</gene>
<dbReference type="GO" id="GO:0032182">
    <property type="term" value="F:ubiquitin-like protein binding"/>
    <property type="evidence" value="ECO:0007669"/>
    <property type="project" value="TreeGrafter"/>
</dbReference>
<feature type="non-terminal residue" evidence="3">
    <location>
        <position position="1"/>
    </location>
</feature>
<sequence length="69" mass="8241">EILDPTVFKDFYQFTFNYAKNSRQKGLDLDLALAYWNIVLEGRFKFLDIWSKFLKVRLFSFPLEDIAIA</sequence>
<protein>
    <recommendedName>
        <fullName evidence="1">Defective in cullin neddylation protein</fullName>
    </recommendedName>
</protein>
<dbReference type="GO" id="GO:0045116">
    <property type="term" value="P:protein neddylation"/>
    <property type="evidence" value="ECO:0007669"/>
    <property type="project" value="TreeGrafter"/>
</dbReference>
<dbReference type="GO" id="GO:0031624">
    <property type="term" value="F:ubiquitin conjugating enzyme binding"/>
    <property type="evidence" value="ECO:0007669"/>
    <property type="project" value="TreeGrafter"/>
</dbReference>
<dbReference type="PROSITE" id="PS51229">
    <property type="entry name" value="DCUN1"/>
    <property type="match status" value="1"/>
</dbReference>
<feature type="non-terminal residue" evidence="3">
    <location>
        <position position="69"/>
    </location>
</feature>
<dbReference type="EMBL" id="CP045893">
    <property type="protein sequence ID" value="QQP54225.1"/>
    <property type="molecule type" value="Genomic_DNA"/>
</dbReference>
<dbReference type="InterPro" id="IPR042460">
    <property type="entry name" value="DCN1-like_PONY"/>
</dbReference>
<dbReference type="GO" id="GO:0000151">
    <property type="term" value="C:ubiquitin ligase complex"/>
    <property type="evidence" value="ECO:0007669"/>
    <property type="project" value="TreeGrafter"/>
</dbReference>
<dbReference type="PANTHER" id="PTHR12281">
    <property type="entry name" value="RP42 RELATED"/>
    <property type="match status" value="1"/>
</dbReference>
<dbReference type="OrthoDB" id="286637at2759"/>
<evidence type="ECO:0000259" key="2">
    <source>
        <dbReference type="PROSITE" id="PS51229"/>
    </source>
</evidence>
<feature type="domain" description="DCUN1" evidence="2">
    <location>
        <begin position="1"/>
        <end position="69"/>
    </location>
</feature>
<evidence type="ECO:0000313" key="4">
    <source>
        <dbReference type="Proteomes" id="UP000595437"/>
    </source>
</evidence>
<proteinExistence type="predicted"/>
<keyword evidence="4" id="KW-1185">Reference proteome</keyword>
<comment type="function">
    <text evidence="1">Neddylation of cullins play an essential role in the regulation of SCF-type complexes activity.</text>
</comment>
<dbReference type="PANTHER" id="PTHR12281:SF32">
    <property type="entry name" value="DCN1-LIKE PROTEIN"/>
    <property type="match status" value="1"/>
</dbReference>
<name>A0A7T8KE23_CALRO</name>
<evidence type="ECO:0000313" key="3">
    <source>
        <dbReference type="EMBL" id="QQP54225.1"/>
    </source>
</evidence>
<evidence type="ECO:0000256" key="1">
    <source>
        <dbReference type="RuleBase" id="RU410713"/>
    </source>
</evidence>
<reference evidence="4" key="1">
    <citation type="submission" date="2021-01" db="EMBL/GenBank/DDBJ databases">
        <title>Caligus Genome Assembly.</title>
        <authorList>
            <person name="Gallardo-Escarate C."/>
        </authorList>
    </citation>
    <scope>NUCLEOTIDE SEQUENCE [LARGE SCALE GENOMIC DNA]</scope>
</reference>
<accession>A0A7T8KE23</accession>
<dbReference type="Proteomes" id="UP000595437">
    <property type="component" value="Chromosome 4"/>
</dbReference>
<dbReference type="GO" id="GO:0097602">
    <property type="term" value="F:cullin family protein binding"/>
    <property type="evidence" value="ECO:0007669"/>
    <property type="project" value="TreeGrafter"/>
</dbReference>